<dbReference type="GO" id="GO:0005737">
    <property type="term" value="C:cytoplasm"/>
    <property type="evidence" value="ECO:0007669"/>
    <property type="project" value="InterPro"/>
</dbReference>
<evidence type="ECO:0000256" key="2">
    <source>
        <dbReference type="ARBA" id="ARBA00010331"/>
    </source>
</evidence>
<evidence type="ECO:0000313" key="8">
    <source>
        <dbReference type="Proteomes" id="UP001208570"/>
    </source>
</evidence>
<dbReference type="AlphaFoldDB" id="A0AAD9MS00"/>
<dbReference type="Gene3D" id="3.90.1640.10">
    <property type="entry name" value="inorganic pyrophosphatase (n-terminal core)"/>
    <property type="match status" value="1"/>
</dbReference>
<keyword evidence="5" id="KW-0464">Manganese</keyword>
<dbReference type="Gene3D" id="3.10.310.20">
    <property type="entry name" value="DHHA2 domain"/>
    <property type="match status" value="1"/>
</dbReference>
<organism evidence="7 8">
    <name type="scientific">Paralvinella palmiformis</name>
    <dbReference type="NCBI Taxonomy" id="53620"/>
    <lineage>
        <taxon>Eukaryota</taxon>
        <taxon>Metazoa</taxon>
        <taxon>Spiralia</taxon>
        <taxon>Lophotrochozoa</taxon>
        <taxon>Annelida</taxon>
        <taxon>Polychaeta</taxon>
        <taxon>Sedentaria</taxon>
        <taxon>Canalipalpata</taxon>
        <taxon>Terebellida</taxon>
        <taxon>Terebelliformia</taxon>
        <taxon>Alvinellidae</taxon>
        <taxon>Paralvinella</taxon>
    </lineage>
</organism>
<evidence type="ECO:0000256" key="3">
    <source>
        <dbReference type="ARBA" id="ARBA00022723"/>
    </source>
</evidence>
<dbReference type="PANTHER" id="PTHR12112">
    <property type="entry name" value="BNIP - RELATED"/>
    <property type="match status" value="1"/>
</dbReference>
<sequence length="490" mass="55273">MSSSEESELRSFLKSCKSHLTDTSSLQTIHVVIGNEACDLDSVVSALVYAFFLFKRNGTQTTLFVPVLNIPSKKYRLATEVPFALEQHMISADLLTFRDQINLNELHREQKLLLTLVDHNVLHRDDSELASAVCKVIDHHRNQQTETSSVSCMIEPVGSCCTLVAELVLRDPDVTIPEELWSLLYATILLDTVCLSESAGRTTPKDIQHVEILEEKLGKINRKEVFEQLQAARMDVSVDENVLLYKLSNQSSVINRSMSSSDMMVPIWPNTSFSMIALHQSLGLKERTKTSYIIRHAFGETFDEELKVELEGTFVLLGLDESNDMIDDKQLEIHVGYYNESKREVVIDFLERLSALDILRKDVKTINNHGMVVSVSSVPNSLKDLFRDRDVDAVLKEFSAHQGAAVVVIMALYLDQQREPHRELAVYSEDILLRDQVSSFLKQTEQPDFGLVPLSAPLIACPNLALYTQLNSRASRKVLLPLVTEWLNGL</sequence>
<dbReference type="SMART" id="SM01131">
    <property type="entry name" value="DHHA2"/>
    <property type="match status" value="1"/>
</dbReference>
<dbReference type="InterPro" id="IPR038222">
    <property type="entry name" value="DHHA2_dom_sf"/>
</dbReference>
<evidence type="ECO:0000256" key="4">
    <source>
        <dbReference type="ARBA" id="ARBA00022801"/>
    </source>
</evidence>
<keyword evidence="8" id="KW-1185">Reference proteome</keyword>
<feature type="domain" description="DHHA2" evidence="6">
    <location>
        <begin position="350"/>
        <end position="487"/>
    </location>
</feature>
<comment type="similarity">
    <text evidence="2">Belongs to the PPase class C family. Prune subfamily.</text>
</comment>
<reference evidence="7" key="1">
    <citation type="journal article" date="2023" name="Mol. Biol. Evol.">
        <title>Third-Generation Sequencing Reveals the Adaptive Role of the Epigenome in Three Deep-Sea Polychaetes.</title>
        <authorList>
            <person name="Perez M."/>
            <person name="Aroh O."/>
            <person name="Sun Y."/>
            <person name="Lan Y."/>
            <person name="Juniper S.K."/>
            <person name="Young C.R."/>
            <person name="Angers B."/>
            <person name="Qian P.Y."/>
        </authorList>
    </citation>
    <scope>NUCLEOTIDE SEQUENCE</scope>
    <source>
        <strain evidence="7">P08H-3</strain>
    </source>
</reference>
<comment type="cofactor">
    <cofactor evidence="1">
        <name>Mn(2+)</name>
        <dbReference type="ChEBI" id="CHEBI:29035"/>
    </cofactor>
</comment>
<dbReference type="InterPro" id="IPR038763">
    <property type="entry name" value="DHH_sf"/>
</dbReference>
<proteinExistence type="inferred from homology"/>
<dbReference type="Proteomes" id="UP001208570">
    <property type="component" value="Unassembled WGS sequence"/>
</dbReference>
<dbReference type="Pfam" id="PF01368">
    <property type="entry name" value="DHH"/>
    <property type="match status" value="1"/>
</dbReference>
<keyword evidence="3" id="KW-0479">Metal-binding</keyword>
<keyword evidence="4" id="KW-0378">Hydrolase</keyword>
<dbReference type="PANTHER" id="PTHR12112:SF39">
    <property type="entry name" value="EG:152A3.5 PROTEIN (FBGN0003116_PN PROTEIN)"/>
    <property type="match status" value="1"/>
</dbReference>
<protein>
    <recommendedName>
        <fullName evidence="6">DHHA2 domain-containing protein</fullName>
    </recommendedName>
</protein>
<evidence type="ECO:0000256" key="5">
    <source>
        <dbReference type="ARBA" id="ARBA00023211"/>
    </source>
</evidence>
<name>A0AAD9MS00_9ANNE</name>
<comment type="caution">
    <text evidence="7">The sequence shown here is derived from an EMBL/GenBank/DDBJ whole genome shotgun (WGS) entry which is preliminary data.</text>
</comment>
<dbReference type="EMBL" id="JAODUP010000827">
    <property type="protein sequence ID" value="KAK2143602.1"/>
    <property type="molecule type" value="Genomic_DNA"/>
</dbReference>
<dbReference type="Pfam" id="PF02833">
    <property type="entry name" value="DHHA2"/>
    <property type="match status" value="1"/>
</dbReference>
<dbReference type="SUPFAM" id="SSF64182">
    <property type="entry name" value="DHH phosphoesterases"/>
    <property type="match status" value="1"/>
</dbReference>
<gene>
    <name evidence="7" type="ORF">LSH36_827g00065</name>
</gene>
<dbReference type="GO" id="GO:0046872">
    <property type="term" value="F:metal ion binding"/>
    <property type="evidence" value="ECO:0007669"/>
    <property type="project" value="UniProtKB-KW"/>
</dbReference>
<dbReference type="InterPro" id="IPR001667">
    <property type="entry name" value="DDH_dom"/>
</dbReference>
<evidence type="ECO:0000259" key="6">
    <source>
        <dbReference type="SMART" id="SM01131"/>
    </source>
</evidence>
<evidence type="ECO:0000256" key="1">
    <source>
        <dbReference type="ARBA" id="ARBA00001936"/>
    </source>
</evidence>
<evidence type="ECO:0000313" key="7">
    <source>
        <dbReference type="EMBL" id="KAK2143602.1"/>
    </source>
</evidence>
<accession>A0AAD9MS00</accession>
<dbReference type="InterPro" id="IPR004097">
    <property type="entry name" value="DHHA2"/>
</dbReference>
<dbReference type="GO" id="GO:0004309">
    <property type="term" value="F:exopolyphosphatase activity"/>
    <property type="evidence" value="ECO:0007669"/>
    <property type="project" value="TreeGrafter"/>
</dbReference>